<proteinExistence type="predicted"/>
<keyword evidence="2" id="KW-1185">Reference proteome</keyword>
<feature type="non-terminal residue" evidence="1">
    <location>
        <position position="1"/>
    </location>
</feature>
<gene>
    <name evidence="1" type="ORF">MJO28_013402</name>
</gene>
<reference evidence="2" key="1">
    <citation type="journal article" date="2018" name="BMC Genomics">
        <title>Genomic insights into host adaptation between the wheat stripe rust pathogen (Puccinia striiformis f. sp. tritici) and the barley stripe rust pathogen (Puccinia striiformis f. sp. hordei).</title>
        <authorList>
            <person name="Xia C."/>
            <person name="Wang M."/>
            <person name="Yin C."/>
            <person name="Cornejo O.E."/>
            <person name="Hulbert S.H."/>
            <person name="Chen X."/>
        </authorList>
    </citation>
    <scope>NUCLEOTIDE SEQUENCE [LARGE SCALE GENOMIC DNA]</scope>
    <source>
        <strain evidence="2">93-210</strain>
    </source>
</reference>
<protein>
    <submittedName>
        <fullName evidence="1">Uncharacterized protein</fullName>
    </submittedName>
</protein>
<sequence length="643" mass="70853">KLPILRGIVITMKYSYFLMHLAVAGVCQLWKPIGATAGSLNGRPLSSTTSPGRRDRPQAPSERWARIVRGHTGVSAMQITVVSDKYAVILDRVEHNPLKINGQRAWASLYNFENDEVTPLELKSNSFCAGGSFLGNGTLINFGGNPVGKAPLHAGNFGPTDGLQSIRFYTPCDDGNCSVAEFDSIKLTSARWYATATRLPDGSIMIVGGSKMGAFRNDATINNPTIEYFPPRQLKFSNESKKTQVHSPFLERTLVSNLFPIVITLPTPGLVFMAANRDAIIYNITSNREFRLPRIPNGVRVTYPMTGGGILLPLSPHNRYKPEVLICGGSTLNDTLPTKLIKASAPASDQCVRMVLTRKGIRRGWKVEQMPQGRIMPDMIMMPDGKVLIVNGAQAGVAGYGSLEKMTGNSNAENPSFTPVLYDPQAPLGQRFSSKGLPTTNIARLYHSVATLTPSGLVMLAGSNPNPDVTTTNYRTEYRVEWLSPPYMKDPNRPEIFTLPKRANYNQRIVVQIARMKLQIAQQQVEAVLLDLGFGDHPPHFNSHFGRIFQLTFTLFHFLLPLLVTHSTHMNSRLVKLRTRVDPDTNALRVIMPPSPEIYPPGYGWLFVLVNGVPSSGKRIMIGSGKLDVSIPTVDDLADKYEP</sequence>
<dbReference type="EMBL" id="CM045877">
    <property type="protein sequence ID" value="KAI7941117.1"/>
    <property type="molecule type" value="Genomic_DNA"/>
</dbReference>
<reference evidence="1 2" key="3">
    <citation type="journal article" date="2022" name="Microbiol. Spectr.">
        <title>Folding features and dynamics of 3D genome architecture in plant fungal pathogens.</title>
        <authorList>
            <person name="Xia C."/>
        </authorList>
    </citation>
    <scope>NUCLEOTIDE SEQUENCE [LARGE SCALE GENOMIC DNA]</scope>
    <source>
        <strain evidence="1 2">93-210</strain>
    </source>
</reference>
<evidence type="ECO:0000313" key="1">
    <source>
        <dbReference type="EMBL" id="KAI7941117.1"/>
    </source>
</evidence>
<accession>A0ACC0DY77</accession>
<organism evidence="1 2">
    <name type="scientific">Puccinia striiformis f. sp. tritici</name>
    <dbReference type="NCBI Taxonomy" id="168172"/>
    <lineage>
        <taxon>Eukaryota</taxon>
        <taxon>Fungi</taxon>
        <taxon>Dikarya</taxon>
        <taxon>Basidiomycota</taxon>
        <taxon>Pucciniomycotina</taxon>
        <taxon>Pucciniomycetes</taxon>
        <taxon>Pucciniales</taxon>
        <taxon>Pucciniaceae</taxon>
        <taxon>Puccinia</taxon>
    </lineage>
</organism>
<reference evidence="2" key="2">
    <citation type="journal article" date="2018" name="Mol. Plant Microbe Interact.">
        <title>Genome sequence resources for the wheat stripe rust pathogen (Puccinia striiformis f. sp. tritici) and the barley stripe rust pathogen (Puccinia striiformis f. sp. hordei).</title>
        <authorList>
            <person name="Xia C."/>
            <person name="Wang M."/>
            <person name="Yin C."/>
            <person name="Cornejo O.E."/>
            <person name="Hulbert S.H."/>
            <person name="Chen X."/>
        </authorList>
    </citation>
    <scope>NUCLEOTIDE SEQUENCE [LARGE SCALE GENOMIC DNA]</scope>
    <source>
        <strain evidence="2">93-210</strain>
    </source>
</reference>
<dbReference type="Proteomes" id="UP001060170">
    <property type="component" value="Chromosome 13"/>
</dbReference>
<evidence type="ECO:0000313" key="2">
    <source>
        <dbReference type="Proteomes" id="UP001060170"/>
    </source>
</evidence>
<comment type="caution">
    <text evidence="1">The sequence shown here is derived from an EMBL/GenBank/DDBJ whole genome shotgun (WGS) entry which is preliminary data.</text>
</comment>
<name>A0ACC0DY77_9BASI</name>